<organism evidence="5 6">
    <name type="scientific">Halobacillus shinanisalinarum</name>
    <dbReference type="NCBI Taxonomy" id="2932258"/>
    <lineage>
        <taxon>Bacteria</taxon>
        <taxon>Bacillati</taxon>
        <taxon>Bacillota</taxon>
        <taxon>Bacilli</taxon>
        <taxon>Bacillales</taxon>
        <taxon>Bacillaceae</taxon>
        <taxon>Halobacillus</taxon>
    </lineage>
</organism>
<dbReference type="InterPro" id="IPR005320">
    <property type="entry name" value="Peptidase_S51"/>
</dbReference>
<dbReference type="Proteomes" id="UP000831880">
    <property type="component" value="Chromosome"/>
</dbReference>
<proteinExistence type="inferred from homology"/>
<dbReference type="CDD" id="cd03129">
    <property type="entry name" value="GAT1_Peptidase_E_like"/>
    <property type="match status" value="1"/>
</dbReference>
<keyword evidence="3" id="KW-0378">Hydrolase</keyword>
<gene>
    <name evidence="5" type="ORF">MUO14_10175</name>
</gene>
<dbReference type="Pfam" id="PF03575">
    <property type="entry name" value="Peptidase_S51"/>
    <property type="match status" value="1"/>
</dbReference>
<protein>
    <submittedName>
        <fullName evidence="5">Type 1 glutamine amidotransferase-like domain-containing protein</fullName>
    </submittedName>
</protein>
<evidence type="ECO:0000256" key="4">
    <source>
        <dbReference type="ARBA" id="ARBA00022825"/>
    </source>
</evidence>
<dbReference type="SUPFAM" id="SSF52317">
    <property type="entry name" value="Class I glutamine amidotransferase-like"/>
    <property type="match status" value="1"/>
</dbReference>
<evidence type="ECO:0000313" key="6">
    <source>
        <dbReference type="Proteomes" id="UP000831880"/>
    </source>
</evidence>
<keyword evidence="4" id="KW-0720">Serine protease</keyword>
<keyword evidence="2" id="KW-0645">Protease</keyword>
<keyword evidence="6" id="KW-1185">Reference proteome</keyword>
<sequence length="234" mass="25971">MGEIGNYNEGAKKVDTHLFLFGGGPPMTEQLAGLFVDILKNTRGTITVLYIEREGSEAYLPNYTRLLKEYAPRLNIYHLPIDNQYTTDQLNKVKRSTGILIGGGSTSAYHKYIVTSELAAIIQERFKAGVPVAGFSAGALIAPRHCVISPKDNIQEITLYKKGLGLLQRGVISAHYLKWQEQKQLKNVLHETKEIYGYGIADQSGIYFKNQQLTTIEGYVHIENPSTSGHPKSG</sequence>
<dbReference type="EMBL" id="CP095074">
    <property type="protein sequence ID" value="UOQ95256.1"/>
    <property type="molecule type" value="Genomic_DNA"/>
</dbReference>
<name>A0ABY4H4W1_9BACI</name>
<reference evidence="5 6" key="1">
    <citation type="submission" date="2022-04" db="EMBL/GenBank/DDBJ databases">
        <title>Halobacillus sp. isolated from saltern.</title>
        <authorList>
            <person name="Won M."/>
            <person name="Lee C.-M."/>
            <person name="Woen H.-Y."/>
            <person name="Kwon S.-W."/>
        </authorList>
    </citation>
    <scope>NUCLEOTIDE SEQUENCE [LARGE SCALE GENOMIC DNA]</scope>
    <source>
        <strain evidence="5 6">SSTM10-2</strain>
    </source>
</reference>
<dbReference type="Gene3D" id="3.40.50.880">
    <property type="match status" value="1"/>
</dbReference>
<evidence type="ECO:0000313" key="5">
    <source>
        <dbReference type="EMBL" id="UOQ95256.1"/>
    </source>
</evidence>
<evidence type="ECO:0000256" key="1">
    <source>
        <dbReference type="ARBA" id="ARBA00006534"/>
    </source>
</evidence>
<evidence type="ECO:0000256" key="2">
    <source>
        <dbReference type="ARBA" id="ARBA00022670"/>
    </source>
</evidence>
<evidence type="ECO:0000256" key="3">
    <source>
        <dbReference type="ARBA" id="ARBA00022801"/>
    </source>
</evidence>
<comment type="similarity">
    <text evidence="1">Belongs to the peptidase S51 family.</text>
</comment>
<accession>A0ABY4H4W1</accession>
<dbReference type="InterPro" id="IPR029062">
    <property type="entry name" value="Class_I_gatase-like"/>
</dbReference>
<dbReference type="RefSeq" id="WP_244755109.1">
    <property type="nucleotide sequence ID" value="NZ_CP095074.1"/>
</dbReference>